<evidence type="ECO:0000313" key="10">
    <source>
        <dbReference type="Proteomes" id="UP000664991"/>
    </source>
</evidence>
<dbReference type="GO" id="GO:0007186">
    <property type="term" value="P:G protein-coupled receptor signaling pathway"/>
    <property type="evidence" value="ECO:0007669"/>
    <property type="project" value="InterPro"/>
</dbReference>
<dbReference type="InterPro" id="IPR000725">
    <property type="entry name" value="Olfact_rcpt"/>
</dbReference>
<dbReference type="InterPro" id="IPR050402">
    <property type="entry name" value="OR51/52/56-like"/>
</dbReference>
<proteinExistence type="predicted"/>
<dbReference type="AlphaFoldDB" id="A0A836A1N0"/>
<evidence type="ECO:0000256" key="8">
    <source>
        <dbReference type="SAM" id="Phobius"/>
    </source>
</evidence>
<dbReference type="PANTHER" id="PTHR26450:SF412">
    <property type="entry name" value="OLFACTORY RECEPTOR"/>
    <property type="match status" value="1"/>
</dbReference>
<dbReference type="EMBL" id="JAEMGP010000015">
    <property type="protein sequence ID" value="KAG5199774.1"/>
    <property type="molecule type" value="Genomic_DNA"/>
</dbReference>
<evidence type="ECO:0000256" key="3">
    <source>
        <dbReference type="ARBA" id="ARBA00022692"/>
    </source>
</evidence>
<keyword evidence="3 8" id="KW-0812">Transmembrane</keyword>
<evidence type="ECO:0000256" key="2">
    <source>
        <dbReference type="ARBA" id="ARBA00022606"/>
    </source>
</evidence>
<dbReference type="PANTHER" id="PTHR26450">
    <property type="entry name" value="OLFACTORY RECEPTOR 56B1-RELATED"/>
    <property type="match status" value="1"/>
</dbReference>
<keyword evidence="4" id="KW-0552">Olfaction</keyword>
<organism evidence="9 10">
    <name type="scientific">Ovis aries</name>
    <name type="common">Sheep</name>
    <dbReference type="NCBI Taxonomy" id="9940"/>
    <lineage>
        <taxon>Eukaryota</taxon>
        <taxon>Metazoa</taxon>
        <taxon>Chordata</taxon>
        <taxon>Craniata</taxon>
        <taxon>Vertebrata</taxon>
        <taxon>Euteleostomi</taxon>
        <taxon>Mammalia</taxon>
        <taxon>Eutheria</taxon>
        <taxon>Laurasiatheria</taxon>
        <taxon>Artiodactyla</taxon>
        <taxon>Ruminantia</taxon>
        <taxon>Pecora</taxon>
        <taxon>Bovidae</taxon>
        <taxon>Caprinae</taxon>
        <taxon>Ovis</taxon>
    </lineage>
</organism>
<evidence type="ECO:0000256" key="1">
    <source>
        <dbReference type="ARBA" id="ARBA00004141"/>
    </source>
</evidence>
<dbReference type="Pfam" id="PF13853">
    <property type="entry name" value="7tm_4"/>
    <property type="match status" value="1"/>
</dbReference>
<evidence type="ECO:0000256" key="6">
    <source>
        <dbReference type="ARBA" id="ARBA00023136"/>
    </source>
</evidence>
<evidence type="ECO:0000313" key="9">
    <source>
        <dbReference type="EMBL" id="KAG5199774.1"/>
    </source>
</evidence>
<sequence>MKNSLENKGIGNEDENHIKSQNCKTYEKTTCVIDTDVFCSQLDHSHVLTVGVGNYSGMEKILHTVFSLPSKDARLKALSNCRSHVCVILTFYVTALVSFLTHRFSNTYHITATSC</sequence>
<keyword evidence="5 8" id="KW-1133">Transmembrane helix</keyword>
<dbReference type="Proteomes" id="UP000664991">
    <property type="component" value="Chromosome 15"/>
</dbReference>
<keyword evidence="7" id="KW-0807">Transducer</keyword>
<protein>
    <submittedName>
        <fullName evidence="9">Uncharacterized protein</fullName>
    </submittedName>
</protein>
<evidence type="ECO:0000256" key="4">
    <source>
        <dbReference type="ARBA" id="ARBA00022725"/>
    </source>
</evidence>
<dbReference type="GO" id="GO:0004984">
    <property type="term" value="F:olfactory receptor activity"/>
    <property type="evidence" value="ECO:0007669"/>
    <property type="project" value="InterPro"/>
</dbReference>
<keyword evidence="6 8" id="KW-0472">Membrane</keyword>
<comment type="subcellular location">
    <subcellularLocation>
        <location evidence="1">Membrane</location>
        <topology evidence="1">Multi-pass membrane protein</topology>
    </subcellularLocation>
</comment>
<accession>A0A836A1N0</accession>
<reference evidence="9 10" key="1">
    <citation type="submission" date="2020-12" db="EMBL/GenBank/DDBJ databases">
        <title>De novo assembly of Tibetan sheep genome.</title>
        <authorList>
            <person name="Li X."/>
        </authorList>
    </citation>
    <scope>NUCLEOTIDE SEQUENCE [LARGE SCALE GENOMIC DNA]</scope>
    <source>
        <tissue evidence="9">Heart</tissue>
    </source>
</reference>
<comment type="caution">
    <text evidence="9">The sequence shown here is derived from an EMBL/GenBank/DDBJ whole genome shotgun (WGS) entry which is preliminary data.</text>
</comment>
<evidence type="ECO:0000256" key="5">
    <source>
        <dbReference type="ARBA" id="ARBA00022989"/>
    </source>
</evidence>
<gene>
    <name evidence="9" type="ORF">JEQ12_006253</name>
</gene>
<keyword evidence="2" id="KW-0716">Sensory transduction</keyword>
<evidence type="ECO:0000256" key="7">
    <source>
        <dbReference type="ARBA" id="ARBA00023224"/>
    </source>
</evidence>
<dbReference type="GO" id="GO:0005886">
    <property type="term" value="C:plasma membrane"/>
    <property type="evidence" value="ECO:0007669"/>
    <property type="project" value="TreeGrafter"/>
</dbReference>
<feature type="transmembrane region" description="Helical" evidence="8">
    <location>
        <begin position="81"/>
        <end position="100"/>
    </location>
</feature>
<name>A0A836A1N0_SHEEP</name>